<organism evidence="2 3">
    <name type="scientific">Crepidotus variabilis</name>
    <dbReference type="NCBI Taxonomy" id="179855"/>
    <lineage>
        <taxon>Eukaryota</taxon>
        <taxon>Fungi</taxon>
        <taxon>Dikarya</taxon>
        <taxon>Basidiomycota</taxon>
        <taxon>Agaricomycotina</taxon>
        <taxon>Agaricomycetes</taxon>
        <taxon>Agaricomycetidae</taxon>
        <taxon>Agaricales</taxon>
        <taxon>Agaricineae</taxon>
        <taxon>Crepidotaceae</taxon>
        <taxon>Crepidotus</taxon>
    </lineage>
</organism>
<evidence type="ECO:0000256" key="1">
    <source>
        <dbReference type="SAM" id="MobiDB-lite"/>
    </source>
</evidence>
<keyword evidence="3" id="KW-1185">Reference proteome</keyword>
<dbReference type="EMBL" id="MU157830">
    <property type="protein sequence ID" value="KAF9532876.1"/>
    <property type="molecule type" value="Genomic_DNA"/>
</dbReference>
<dbReference type="AlphaFoldDB" id="A0A9P6JTX5"/>
<feature type="compositionally biased region" description="Polar residues" evidence="1">
    <location>
        <begin position="222"/>
        <end position="236"/>
    </location>
</feature>
<sequence length="357" mass="38955">MAEYTTSSQAYREYMSSRERTAYWIQSHAPYDNGFYSPSVPPSVMDGRIPSRPPSDAGSTNSTPPKMVLRYNDGRPDIPIPHPKGGPSLGRSGSTRHQDPNHGRSRTLSYNHGMAHGPSRSGSSGGPTPSPLRHDDLVPPEEIRILPSFGKSSTATSSRPNHTRSRSVPRPIDRDEEPELPFIPPPHLHSSSPYRPSTRSPHHQVSFAPPAPPHQPWHRSKQSPAAYSPHQSQHSQRPGPGYPAMLNHPPHVGPNGVIYSHSAPLPGHGQYAPQFVTPFPTMGDPSHRHASSRDGGTRGRELTRSLTHSAQPAHHRAAPGSPESLGSDQSGTYYVQSHGQKVHVIVSSRLGVAPFYR</sequence>
<evidence type="ECO:0000313" key="2">
    <source>
        <dbReference type="EMBL" id="KAF9532876.1"/>
    </source>
</evidence>
<gene>
    <name evidence="2" type="ORF">CPB83DRAFT_846528</name>
</gene>
<comment type="caution">
    <text evidence="2">The sequence shown here is derived from an EMBL/GenBank/DDBJ whole genome shotgun (WGS) entry which is preliminary data.</text>
</comment>
<feature type="compositionally biased region" description="Basic and acidic residues" evidence="1">
    <location>
        <begin position="132"/>
        <end position="144"/>
    </location>
</feature>
<reference evidence="2" key="1">
    <citation type="submission" date="2020-11" db="EMBL/GenBank/DDBJ databases">
        <authorList>
            <consortium name="DOE Joint Genome Institute"/>
            <person name="Ahrendt S."/>
            <person name="Riley R."/>
            <person name="Andreopoulos W."/>
            <person name="Labutti K."/>
            <person name="Pangilinan J."/>
            <person name="Ruiz-Duenas F.J."/>
            <person name="Barrasa J.M."/>
            <person name="Sanchez-Garcia M."/>
            <person name="Camarero S."/>
            <person name="Miyauchi S."/>
            <person name="Serrano A."/>
            <person name="Linde D."/>
            <person name="Babiker R."/>
            <person name="Drula E."/>
            <person name="Ayuso-Fernandez I."/>
            <person name="Pacheco R."/>
            <person name="Padilla G."/>
            <person name="Ferreira P."/>
            <person name="Barriuso J."/>
            <person name="Kellner H."/>
            <person name="Castanera R."/>
            <person name="Alfaro M."/>
            <person name="Ramirez L."/>
            <person name="Pisabarro A.G."/>
            <person name="Kuo A."/>
            <person name="Tritt A."/>
            <person name="Lipzen A."/>
            <person name="He G."/>
            <person name="Yan M."/>
            <person name="Ng V."/>
            <person name="Cullen D."/>
            <person name="Martin F."/>
            <person name="Rosso M.-N."/>
            <person name="Henrissat B."/>
            <person name="Hibbett D."/>
            <person name="Martinez A.T."/>
            <person name="Grigoriev I.V."/>
        </authorList>
    </citation>
    <scope>NUCLEOTIDE SEQUENCE</scope>
    <source>
        <strain evidence="2">CBS 506.95</strain>
    </source>
</reference>
<proteinExistence type="predicted"/>
<evidence type="ECO:0000313" key="3">
    <source>
        <dbReference type="Proteomes" id="UP000807306"/>
    </source>
</evidence>
<accession>A0A9P6JTX5</accession>
<feature type="compositionally biased region" description="Low complexity" evidence="1">
    <location>
        <begin position="189"/>
        <end position="199"/>
    </location>
</feature>
<dbReference type="Proteomes" id="UP000807306">
    <property type="component" value="Unassembled WGS sequence"/>
</dbReference>
<name>A0A9P6JTX5_9AGAR</name>
<protein>
    <submittedName>
        <fullName evidence="2">Uncharacterized protein</fullName>
    </submittedName>
</protein>
<feature type="compositionally biased region" description="Polar residues" evidence="1">
    <location>
        <begin position="150"/>
        <end position="160"/>
    </location>
</feature>
<feature type="region of interest" description="Disordered" evidence="1">
    <location>
        <begin position="306"/>
        <end position="332"/>
    </location>
</feature>
<feature type="region of interest" description="Disordered" evidence="1">
    <location>
        <begin position="34"/>
        <end position="272"/>
    </location>
</feature>
<dbReference type="OrthoDB" id="3249663at2759"/>